<organism evidence="1 2">
    <name type="scientific">Leucogyrophana mollusca</name>
    <dbReference type="NCBI Taxonomy" id="85980"/>
    <lineage>
        <taxon>Eukaryota</taxon>
        <taxon>Fungi</taxon>
        <taxon>Dikarya</taxon>
        <taxon>Basidiomycota</taxon>
        <taxon>Agaricomycotina</taxon>
        <taxon>Agaricomycetes</taxon>
        <taxon>Agaricomycetidae</taxon>
        <taxon>Boletales</taxon>
        <taxon>Boletales incertae sedis</taxon>
        <taxon>Leucogyrophana</taxon>
    </lineage>
</organism>
<sequence>MSAQTALWLDDGNFIIAPKDTPHPGSGEVLVKNLVAALDPLDWVIRDYGFYMVKEYPAVIGEEGAGVVEETGDGVTTLVKGDKVFYQSYLTNRCPTFQHFSVIPVELVGKVPDTISLDQAASISAGIAPPALGLYAQQPQGLDLLAPWEEGGKGKYNGQPIIVVGGASSLGQYGYLGATHIIDRKLPAASFQEQVAKITSAPVELAFAAICYPDTQQALYDVLAPEGKMIVTRRPEAVRKEGDQKMVHFVNGSFHLPGNKEFSSRFMRALTRMTADGEIKTPAVEVIPNGLNGVVLGMERLKSESVSGKTLVVHPWET</sequence>
<keyword evidence="2" id="KW-1185">Reference proteome</keyword>
<name>A0ACB8BF16_9AGAM</name>
<dbReference type="Proteomes" id="UP000790709">
    <property type="component" value="Unassembled WGS sequence"/>
</dbReference>
<dbReference type="EMBL" id="MU266435">
    <property type="protein sequence ID" value="KAH7924057.1"/>
    <property type="molecule type" value="Genomic_DNA"/>
</dbReference>
<evidence type="ECO:0000313" key="1">
    <source>
        <dbReference type="EMBL" id="KAH7924057.1"/>
    </source>
</evidence>
<reference evidence="1" key="1">
    <citation type="journal article" date="2021" name="New Phytol.">
        <title>Evolutionary innovations through gain and loss of genes in the ectomycorrhizal Boletales.</title>
        <authorList>
            <person name="Wu G."/>
            <person name="Miyauchi S."/>
            <person name="Morin E."/>
            <person name="Kuo A."/>
            <person name="Drula E."/>
            <person name="Varga T."/>
            <person name="Kohler A."/>
            <person name="Feng B."/>
            <person name="Cao Y."/>
            <person name="Lipzen A."/>
            <person name="Daum C."/>
            <person name="Hundley H."/>
            <person name="Pangilinan J."/>
            <person name="Johnson J."/>
            <person name="Barry K."/>
            <person name="LaButti K."/>
            <person name="Ng V."/>
            <person name="Ahrendt S."/>
            <person name="Min B."/>
            <person name="Choi I.G."/>
            <person name="Park H."/>
            <person name="Plett J.M."/>
            <person name="Magnuson J."/>
            <person name="Spatafora J.W."/>
            <person name="Nagy L.G."/>
            <person name="Henrissat B."/>
            <person name="Grigoriev I.V."/>
            <person name="Yang Z.L."/>
            <person name="Xu J."/>
            <person name="Martin F.M."/>
        </authorList>
    </citation>
    <scope>NUCLEOTIDE SEQUENCE</scope>
    <source>
        <strain evidence="1">KUC20120723A-06</strain>
    </source>
</reference>
<protein>
    <submittedName>
        <fullName evidence="1">GroES-like protein</fullName>
    </submittedName>
</protein>
<evidence type="ECO:0000313" key="2">
    <source>
        <dbReference type="Proteomes" id="UP000790709"/>
    </source>
</evidence>
<comment type="caution">
    <text evidence="1">The sequence shown here is derived from an EMBL/GenBank/DDBJ whole genome shotgun (WGS) entry which is preliminary data.</text>
</comment>
<gene>
    <name evidence="1" type="ORF">BV22DRAFT_1105732</name>
</gene>
<proteinExistence type="predicted"/>
<accession>A0ACB8BF16</accession>